<feature type="domain" description="Cytochrome b/b6 N-terminal region profile" evidence="20">
    <location>
        <begin position="1"/>
        <end position="210"/>
    </location>
</feature>
<feature type="binding site" description="axial binding residue" evidence="18">
    <location>
        <position position="98"/>
    </location>
    <ligand>
        <name>heme b</name>
        <dbReference type="ChEBI" id="CHEBI:60344"/>
        <label>b566</label>
    </ligand>
    <ligandPart>
        <name>Fe</name>
        <dbReference type="ChEBI" id="CHEBI:18248"/>
    </ligandPart>
</feature>
<evidence type="ECO:0000256" key="16">
    <source>
        <dbReference type="ARBA" id="ARBA00061233"/>
    </source>
</evidence>
<dbReference type="GO" id="GO:0005743">
    <property type="term" value="C:mitochondrial inner membrane"/>
    <property type="evidence" value="ECO:0007669"/>
    <property type="project" value="UniProtKB-SubCell"/>
</dbReference>
<evidence type="ECO:0000256" key="17">
    <source>
        <dbReference type="PIRSR" id="PIRSR038885-1"/>
    </source>
</evidence>
<keyword evidence="5 18" id="KW-0349">Heme</keyword>
<dbReference type="AlphaFoldDB" id="T2HP96"/>
<dbReference type="Gene3D" id="1.20.810.10">
    <property type="entry name" value="Cytochrome Bc1 Complex, Chain C"/>
    <property type="match status" value="1"/>
</dbReference>
<evidence type="ECO:0000256" key="19">
    <source>
        <dbReference type="RuleBase" id="RU362117"/>
    </source>
</evidence>
<keyword evidence="10 19" id="KW-0249">Electron transport</keyword>
<gene>
    <name evidence="22" type="primary">Cytb</name>
</gene>
<comment type="subcellular location">
    <subcellularLocation>
        <location evidence="2">Mitochondrion inner membrane</location>
        <topology evidence="2">Multi-pass membrane protein</topology>
    </subcellularLocation>
</comment>
<keyword evidence="12 18" id="KW-0408">Iron</keyword>
<comment type="cofactor">
    <cofactor evidence="18">
        <name>heme</name>
        <dbReference type="ChEBI" id="CHEBI:30413"/>
    </cofactor>
    <text evidence="18">Binds 2 heme groups non-covalently.</text>
</comment>
<dbReference type="FunFam" id="1.20.810.10:FF:000002">
    <property type="entry name" value="Cytochrome b"/>
    <property type="match status" value="1"/>
</dbReference>
<feature type="transmembrane region" description="Helical" evidence="19">
    <location>
        <begin position="289"/>
        <end position="308"/>
    </location>
</feature>
<keyword evidence="14 19" id="KW-0496">Mitochondrion</keyword>
<keyword evidence="6 19" id="KW-0679">Respiratory chain</keyword>
<dbReference type="Pfam" id="PF00032">
    <property type="entry name" value="Cytochrom_B_C"/>
    <property type="match status" value="1"/>
</dbReference>
<evidence type="ECO:0000256" key="5">
    <source>
        <dbReference type="ARBA" id="ARBA00022617"/>
    </source>
</evidence>
<evidence type="ECO:0000259" key="20">
    <source>
        <dbReference type="PROSITE" id="PS51002"/>
    </source>
</evidence>
<comment type="function">
    <text evidence="1 19">Component of the ubiquinol-cytochrome c reductase complex (complex III or cytochrome b-c1 complex) that is part of the mitochondrial respiratory chain. The b-c1 complex mediates electron transfer from ubiquinol to cytochrome c. Contributes to the generation of a proton gradient across the mitochondrial membrane that is then used for ATP synthesis.</text>
</comment>
<dbReference type="InterPro" id="IPR030689">
    <property type="entry name" value="Cytochrome_b"/>
</dbReference>
<feature type="transmembrane region" description="Helical" evidence="19">
    <location>
        <begin position="78"/>
        <end position="99"/>
    </location>
</feature>
<feature type="binding site" description="axial binding residue" evidence="18">
    <location>
        <position position="197"/>
    </location>
    <ligand>
        <name>heme b</name>
        <dbReference type="ChEBI" id="CHEBI:60344"/>
        <label>b566</label>
    </ligand>
    <ligandPart>
        <name>Fe</name>
        <dbReference type="ChEBI" id="CHEBI:18248"/>
    </ligandPart>
</feature>
<feature type="transmembrane region" description="Helical" evidence="19">
    <location>
        <begin position="177"/>
        <end position="201"/>
    </location>
</feature>
<feature type="transmembrane region" description="Helical" evidence="19">
    <location>
        <begin position="320"/>
        <end position="339"/>
    </location>
</feature>
<feature type="transmembrane region" description="Helical" evidence="19">
    <location>
        <begin position="114"/>
        <end position="134"/>
    </location>
</feature>
<evidence type="ECO:0000256" key="15">
    <source>
        <dbReference type="ARBA" id="ARBA00023136"/>
    </source>
</evidence>
<name>T2HP96_ACAPH</name>
<dbReference type="CDD" id="cd00290">
    <property type="entry name" value="cytochrome_b_C"/>
    <property type="match status" value="1"/>
</dbReference>
<evidence type="ECO:0000256" key="6">
    <source>
        <dbReference type="ARBA" id="ARBA00022660"/>
    </source>
</evidence>
<dbReference type="PANTHER" id="PTHR19271:SF16">
    <property type="entry name" value="CYTOCHROME B"/>
    <property type="match status" value="1"/>
</dbReference>
<feature type="binding site" evidence="17">
    <location>
        <position position="202"/>
    </location>
    <ligand>
        <name>a ubiquinone</name>
        <dbReference type="ChEBI" id="CHEBI:16389"/>
    </ligand>
</feature>
<evidence type="ECO:0000313" key="22">
    <source>
        <dbReference type="EMBL" id="BAN81982.1"/>
    </source>
</evidence>
<dbReference type="GO" id="GO:0045275">
    <property type="term" value="C:respiratory chain complex III"/>
    <property type="evidence" value="ECO:0007669"/>
    <property type="project" value="InterPro"/>
</dbReference>
<evidence type="ECO:0000256" key="12">
    <source>
        <dbReference type="ARBA" id="ARBA00023004"/>
    </source>
</evidence>
<feature type="transmembrane region" description="Helical" evidence="19">
    <location>
        <begin position="141"/>
        <end position="165"/>
    </location>
</feature>
<keyword evidence="15 19" id="KW-0472">Membrane</keyword>
<keyword evidence="9" id="KW-0999">Mitochondrion inner membrane</keyword>
<dbReference type="SUPFAM" id="SSF81648">
    <property type="entry name" value="a domain/subunit of cytochrome bc1 complex (Ubiquinol-cytochrome c reductase)"/>
    <property type="match status" value="1"/>
</dbReference>
<keyword evidence="8 18" id="KW-0479">Metal-binding</keyword>
<feature type="transmembrane region" description="Helical" evidence="19">
    <location>
        <begin position="30"/>
        <end position="57"/>
    </location>
</feature>
<feature type="binding site" description="axial binding residue" evidence="18">
    <location>
        <position position="183"/>
    </location>
    <ligand>
        <name>heme b</name>
        <dbReference type="ChEBI" id="CHEBI:60344"/>
        <label>b562</label>
    </ligand>
    <ligandPart>
        <name>Fe</name>
        <dbReference type="ChEBI" id="CHEBI:18248"/>
    </ligandPart>
</feature>
<evidence type="ECO:0000256" key="2">
    <source>
        <dbReference type="ARBA" id="ARBA00004448"/>
    </source>
</evidence>
<protein>
    <recommendedName>
        <fullName evidence="3 19">Cytochrome b</fullName>
    </recommendedName>
</protein>
<keyword evidence="7 19" id="KW-0812">Transmembrane</keyword>
<accession>T2HP96</accession>
<dbReference type="Pfam" id="PF00033">
    <property type="entry name" value="Cytochrome_B"/>
    <property type="match status" value="1"/>
</dbReference>
<evidence type="ECO:0000256" key="7">
    <source>
        <dbReference type="ARBA" id="ARBA00022692"/>
    </source>
</evidence>
<feature type="transmembrane region" description="Helical" evidence="19">
    <location>
        <begin position="230"/>
        <end position="247"/>
    </location>
</feature>
<dbReference type="PROSITE" id="PS51003">
    <property type="entry name" value="CYTB_CTER"/>
    <property type="match status" value="1"/>
</dbReference>
<dbReference type="GO" id="GO:0016491">
    <property type="term" value="F:oxidoreductase activity"/>
    <property type="evidence" value="ECO:0007669"/>
    <property type="project" value="UniProtKB-UniRule"/>
</dbReference>
<dbReference type="CDD" id="cd00284">
    <property type="entry name" value="Cytochrome_b_N"/>
    <property type="match status" value="1"/>
</dbReference>
<dbReference type="InterPro" id="IPR048260">
    <property type="entry name" value="Cytochrome_b_C_euk/bac"/>
</dbReference>
<evidence type="ECO:0000256" key="9">
    <source>
        <dbReference type="ARBA" id="ARBA00022792"/>
    </source>
</evidence>
<proteinExistence type="inferred from homology"/>
<comment type="similarity">
    <text evidence="16 19">Belongs to the cytochrome b family.</text>
</comment>
<evidence type="ECO:0000256" key="10">
    <source>
        <dbReference type="ARBA" id="ARBA00022982"/>
    </source>
</evidence>
<evidence type="ECO:0000256" key="18">
    <source>
        <dbReference type="PIRSR" id="PIRSR038885-2"/>
    </source>
</evidence>
<dbReference type="PROSITE" id="PS51002">
    <property type="entry name" value="CYTB_NTER"/>
    <property type="match status" value="1"/>
</dbReference>
<evidence type="ECO:0000256" key="1">
    <source>
        <dbReference type="ARBA" id="ARBA00002566"/>
    </source>
</evidence>
<keyword evidence="11 19" id="KW-1133">Transmembrane helix</keyword>
<feature type="domain" description="Cytochrome b/b6 C-terminal region profile" evidence="21">
    <location>
        <begin position="211"/>
        <end position="379"/>
    </location>
</feature>
<dbReference type="InterPro" id="IPR016174">
    <property type="entry name" value="Di-haem_cyt_TM"/>
</dbReference>
<keyword evidence="13" id="KW-0830">Ubiquinone</keyword>
<dbReference type="InterPro" id="IPR005797">
    <property type="entry name" value="Cyt_b/b6_N"/>
</dbReference>
<evidence type="ECO:0000259" key="21">
    <source>
        <dbReference type="PROSITE" id="PS51003"/>
    </source>
</evidence>
<dbReference type="GO" id="GO:0006122">
    <property type="term" value="P:mitochondrial electron transport, ubiquinol to cytochrome c"/>
    <property type="evidence" value="ECO:0007669"/>
    <property type="project" value="TreeGrafter"/>
</dbReference>
<sequence>MLSSLRKNHPILKIISGSVVDLPSPINLSIWWNFGSLLGLCLVVQIVSGLFLAMHYTSCVEMAFDSVIHIMRDVNYGWVLRYVHANGASFFFVCLYFHVARGIYYKSYMMIETWNIGVILLFLVMATAFVGYVLPWGQMSFWGATVITNLVSAIPYVGEMVVYWIWGGFSVDNATLSRFFCFHFLLPFLLVGLVILHLIFLHQSGSNNPLGVNSDLNKIPFHQYYSYKDLFGFFLLLLFLVEISLLYPNVLGDSENFIPANPLVTPLHIKPEWYFLFAYAILRSIPSKLGGVVSLVMSISVLFFLPFLHVKGCSGCIYNIFMQINFWLMVGCFFLLTWIGGCPVEYPYESIGQVLSFMWFGVFLGRPLMDYLWLKILDY</sequence>
<dbReference type="PIRSF" id="PIRSF038885">
    <property type="entry name" value="COB"/>
    <property type="match status" value="1"/>
</dbReference>
<geneLocation type="mitochondrion" evidence="22"/>
<evidence type="ECO:0000256" key="3">
    <source>
        <dbReference type="ARBA" id="ARBA00013531"/>
    </source>
</evidence>
<dbReference type="InterPro" id="IPR027387">
    <property type="entry name" value="Cytb/b6-like_sf"/>
</dbReference>
<dbReference type="GO" id="GO:0046872">
    <property type="term" value="F:metal ion binding"/>
    <property type="evidence" value="ECO:0007669"/>
    <property type="project" value="UniProtKB-UniRule"/>
</dbReference>
<feature type="transmembrane region" description="Helical" evidence="19">
    <location>
        <begin position="351"/>
        <end position="374"/>
    </location>
</feature>
<dbReference type="EMBL" id="AP013076">
    <property type="protein sequence ID" value="BAN81982.1"/>
    <property type="molecule type" value="Genomic_DNA"/>
</dbReference>
<dbReference type="InterPro" id="IPR005798">
    <property type="entry name" value="Cyt_b/b6_C"/>
</dbReference>
<evidence type="ECO:0000256" key="8">
    <source>
        <dbReference type="ARBA" id="ARBA00022723"/>
    </source>
</evidence>
<organism evidence="22">
    <name type="scientific">Acanthosepion pharaonis</name>
    <name type="common">Pharaoh cuttlefish</name>
    <name type="synonym">Sepia pharaonis</name>
    <dbReference type="NCBI Taxonomy" id="158019"/>
    <lineage>
        <taxon>Eukaryota</taxon>
        <taxon>Metazoa</taxon>
        <taxon>Spiralia</taxon>
        <taxon>Lophotrochozoa</taxon>
        <taxon>Mollusca</taxon>
        <taxon>Cephalopoda</taxon>
        <taxon>Coleoidea</taxon>
        <taxon>Decapodiformes</taxon>
        <taxon>Sepiida</taxon>
        <taxon>Sepiina</taxon>
        <taxon>Sepiidae</taxon>
        <taxon>Acanthosepion</taxon>
    </lineage>
</organism>
<dbReference type="GO" id="GO:0008121">
    <property type="term" value="F:quinol-cytochrome-c reductase activity"/>
    <property type="evidence" value="ECO:0007669"/>
    <property type="project" value="InterPro"/>
</dbReference>
<comment type="cofactor">
    <cofactor evidence="19">
        <name>heme b</name>
        <dbReference type="ChEBI" id="CHEBI:60344"/>
    </cofactor>
    <text evidence="19">Binds 2 heme groups non-covalently.</text>
</comment>
<keyword evidence="4 19" id="KW-0813">Transport</keyword>
<reference evidence="22" key="1">
    <citation type="journal article" date="2013" name="Mol. Phylogenet. Evol.">
        <title>The complete mitochondrial genomes of deep-sea squid (Bathyteuthis abyssicola), bob-tail squid (Semirossia patagonica) and four giant cuttlefish (Sepia apama, S. latimanus, S. lycidas and S. pharaonis), and their application to the phylogenetic analysis of Decapodiformes.</title>
        <authorList>
            <person name="Kawashima Y."/>
            <person name="Nishihara H."/>
            <person name="Akasaki T."/>
            <person name="Nikaido M."/>
            <person name="Tsuchiya K."/>
            <person name="Segawa S."/>
            <person name="Okada N."/>
        </authorList>
    </citation>
    <scope>NUCLEOTIDE SEQUENCE</scope>
</reference>
<feature type="binding site" description="axial binding residue" evidence="18">
    <location>
        <position position="84"/>
    </location>
    <ligand>
        <name>heme b</name>
        <dbReference type="ChEBI" id="CHEBI:60344"/>
        <label>b562</label>
    </ligand>
    <ligandPart>
        <name>Fe</name>
        <dbReference type="ChEBI" id="CHEBI:18248"/>
    </ligandPart>
</feature>
<dbReference type="InterPro" id="IPR048259">
    <property type="entry name" value="Cytochrome_b_N_euk/bac"/>
</dbReference>
<evidence type="ECO:0000256" key="11">
    <source>
        <dbReference type="ARBA" id="ARBA00022989"/>
    </source>
</evidence>
<dbReference type="InterPro" id="IPR036150">
    <property type="entry name" value="Cyt_b/b6_C_sf"/>
</dbReference>
<evidence type="ECO:0000256" key="14">
    <source>
        <dbReference type="ARBA" id="ARBA00023128"/>
    </source>
</evidence>
<dbReference type="SUPFAM" id="SSF81342">
    <property type="entry name" value="Transmembrane di-heme cytochromes"/>
    <property type="match status" value="1"/>
</dbReference>
<evidence type="ECO:0000256" key="13">
    <source>
        <dbReference type="ARBA" id="ARBA00023075"/>
    </source>
</evidence>
<evidence type="ECO:0000256" key="4">
    <source>
        <dbReference type="ARBA" id="ARBA00022448"/>
    </source>
</evidence>
<dbReference type="PANTHER" id="PTHR19271">
    <property type="entry name" value="CYTOCHROME B"/>
    <property type="match status" value="1"/>
</dbReference>